<dbReference type="STRING" id="45351.A7SPH6"/>
<dbReference type="Proteomes" id="UP000001593">
    <property type="component" value="Unassembled WGS sequence"/>
</dbReference>
<dbReference type="InParanoid" id="A7SPH6"/>
<feature type="domain" description="Tesmin/TSO1-like CXC" evidence="2">
    <location>
        <begin position="1305"/>
        <end position="1352"/>
    </location>
</feature>
<dbReference type="eggNOG" id="ENOG502SITK">
    <property type="taxonomic scope" value="Eukaryota"/>
</dbReference>
<dbReference type="PhylomeDB" id="A7SPH6"/>
<dbReference type="PANTHER" id="PTHR47018">
    <property type="entry name" value="CXC DOMAIN-CONTAINING PROTEIN-RELATED"/>
    <property type="match status" value="1"/>
</dbReference>
<feature type="region of interest" description="Disordered" evidence="1">
    <location>
        <begin position="1342"/>
        <end position="1373"/>
    </location>
</feature>
<keyword evidence="4" id="KW-1185">Reference proteome</keyword>
<dbReference type="InterPro" id="IPR033467">
    <property type="entry name" value="Tesmin/TSO1-like_CXC"/>
</dbReference>
<dbReference type="HOGENOM" id="CLU_003855_0_0_1"/>
<accession>A7SPH6</accession>
<organism evidence="3 4">
    <name type="scientific">Nematostella vectensis</name>
    <name type="common">Starlet sea anemone</name>
    <dbReference type="NCBI Taxonomy" id="45351"/>
    <lineage>
        <taxon>Eukaryota</taxon>
        <taxon>Metazoa</taxon>
        <taxon>Cnidaria</taxon>
        <taxon>Anthozoa</taxon>
        <taxon>Hexacorallia</taxon>
        <taxon>Actiniaria</taxon>
        <taxon>Edwardsiidae</taxon>
        <taxon>Nematostella</taxon>
    </lineage>
</organism>
<name>A7SPH6_NEMVE</name>
<feature type="compositionally biased region" description="Acidic residues" evidence="1">
    <location>
        <begin position="1351"/>
        <end position="1373"/>
    </location>
</feature>
<dbReference type="PANTHER" id="PTHR47018:SF3">
    <property type="entry name" value="MYCBP-ASSOCIATED PROTEIN"/>
    <property type="match status" value="1"/>
</dbReference>
<dbReference type="EMBL" id="DS469733">
    <property type="protein sequence ID" value="EDO34411.1"/>
    <property type="molecule type" value="Genomic_DNA"/>
</dbReference>
<gene>
    <name evidence="3" type="ORF">NEMVEDRAFT_v1g215415</name>
</gene>
<protein>
    <recommendedName>
        <fullName evidence="2">Tesmin/TSO1-like CXC domain-containing protein</fullName>
    </recommendedName>
</protein>
<dbReference type="OMA" id="DMIHISS"/>
<evidence type="ECO:0000259" key="2">
    <source>
        <dbReference type="SMART" id="SM01114"/>
    </source>
</evidence>
<evidence type="ECO:0000313" key="3">
    <source>
        <dbReference type="EMBL" id="EDO34411.1"/>
    </source>
</evidence>
<sequence length="1373" mass="153698">MANLNVSLCLNSEETNLELCVICQEVKENEGLVGKPSLDSYKKVLDFLKEWASYGNKEYSEAWIRPDGISAEALQGKSSWHRSCYKDVAHTGMLKRAKIRSLPAGESLRKAVTKSGNEKLAVKLNTAIASNDAHSIDIKYHHNCWFTNVSNLLRKPDSEAEVPVRMAGQIAAKVEFLTVTDISLSGGNIIPISQLQAAYKGILHANNVPDSNVHRKPKRVNEPERVSVKIGRDQAIQIAEEQNEIDDDEMKTLFDAAALIRKSIKKCKKWEFTGSFEDITDENVPRELVSFFRWVIQGPFDLSLQHESKSNEINKRAMSLTESTVAMFLPDRQVRHKKAETTRMRSEMPHQLAIGLAIHQAVRSKELINLLHGFGLAVDYNRVLRVESQIESNVLQRMEENDGIYLPPDIVKGRHVFFVIDNVDFAEDTPDGKPPPLKPKGPANFKFSLSVKELPMQTRMGDAAWILGRNATRTQAYNAQAGTAALEQDPQPKKITSIPVWSAYNSLVTEPIPTTRVVTAPLVAAPAHDWSTLLTVLMQAQDISVKVVGPTRKTVISLDLGLYQPAKKVQMARRDLNHLILRPGELHIVMAALRAIGSYIDNSGIDTCWIESELYGIWLNRSSAEAVKEAHDKLVSVIESQKLLEKTDAFDKDKEKYPLFKVVRQYMRMVMEMMTFIRAVRTGNWALHLEALEVFTKYFSAHDMLNYARMIPVFLAEMSRLEESDPEIYEEFRQGNWVVNKNPHVPFCSLGADNAFEHVNRSMKVSGGLIGITLNQNARSKYFLIAPELARLAEKAKRCLVVMPDKVKEDLCQQSTVGTQLLSRFVEERVTTATQSIWHPMKKRKLDTWKSATKIIRVKAKVIELKEDRSLFARMSLVAKSRPEIDMKEAVGEFEFNVVPKSMFAQDGSVLHCSCKSALMAILEKVANTGASSNTAELEIHPPIQEGTRMKVSIVDGMAEVQALDKPSWIKNCSQLADHFLERVLYRYDVPLSLETATRVSRQGKEAPIYYKISDATHIAKIPMKRLLSHVKTKSELTEYLAVKLLEKGKGAGMNVVVAWGTRCQATHRDMAHLESNHEEADTKLLLHAVDATSFGATSIEIVSPDTGVFVLSLRRYSLLCEDTSFVTGRGGRHRKIKLCPIVRVLGPAKTAALPGFHAWSEADVTGSFAGKANMLCWKAFIDADQDSITALADLGTSDVPHGTTYAGIEKLVCKLYQPNTRITKVKDLRWLLFRKKQAESERLPPTLAALREATKRAHYQCMVWNSDILANPELPSPSDYGWKLEADEWVPVMTSLKPAPDAVLHLVKCGCLTERCSTNRWQCRKAGLPCTDLCGCADDEEGEPCQNVSEEVEGSESSDEEEEEDVGDGDHD</sequence>
<evidence type="ECO:0000256" key="1">
    <source>
        <dbReference type="SAM" id="MobiDB-lite"/>
    </source>
</evidence>
<proteinExistence type="predicted"/>
<dbReference type="SMART" id="SM01114">
    <property type="entry name" value="CXC"/>
    <property type="match status" value="1"/>
</dbReference>
<evidence type="ECO:0000313" key="4">
    <source>
        <dbReference type="Proteomes" id="UP000001593"/>
    </source>
</evidence>
<reference evidence="3 4" key="1">
    <citation type="journal article" date="2007" name="Science">
        <title>Sea anemone genome reveals ancestral eumetazoan gene repertoire and genomic organization.</title>
        <authorList>
            <person name="Putnam N.H."/>
            <person name="Srivastava M."/>
            <person name="Hellsten U."/>
            <person name="Dirks B."/>
            <person name="Chapman J."/>
            <person name="Salamov A."/>
            <person name="Terry A."/>
            <person name="Shapiro H."/>
            <person name="Lindquist E."/>
            <person name="Kapitonov V.V."/>
            <person name="Jurka J."/>
            <person name="Genikhovich G."/>
            <person name="Grigoriev I.V."/>
            <person name="Lucas S.M."/>
            <person name="Steele R.E."/>
            <person name="Finnerty J.R."/>
            <person name="Technau U."/>
            <person name="Martindale M.Q."/>
            <person name="Rokhsar D.S."/>
        </authorList>
    </citation>
    <scope>NUCLEOTIDE SEQUENCE [LARGE SCALE GENOMIC DNA]</scope>
    <source>
        <strain evidence="4">CH2 X CH6</strain>
    </source>
</reference>